<reference evidence="2" key="1">
    <citation type="journal article" date="2018" name="Genome Biol. Evol.">
        <title>Genomics and development of Lentinus tigrinus, a white-rot wood-decaying mushroom with dimorphic fruiting bodies.</title>
        <authorList>
            <person name="Wu B."/>
            <person name="Xu Z."/>
            <person name="Knudson A."/>
            <person name="Carlson A."/>
            <person name="Chen N."/>
            <person name="Kovaka S."/>
            <person name="LaButti K."/>
            <person name="Lipzen A."/>
            <person name="Pennachio C."/>
            <person name="Riley R."/>
            <person name="Schakwitz W."/>
            <person name="Umezawa K."/>
            <person name="Ohm R.A."/>
            <person name="Grigoriev I.V."/>
            <person name="Nagy L.G."/>
            <person name="Gibbons J."/>
            <person name="Hibbett D."/>
        </authorList>
    </citation>
    <scope>NUCLEOTIDE SEQUENCE [LARGE SCALE GENOMIC DNA]</scope>
    <source>
        <strain evidence="2">ALCF2SS1-6</strain>
    </source>
</reference>
<name>A0A5C2SC75_9APHY</name>
<accession>A0A5C2SC75</accession>
<dbReference type="AlphaFoldDB" id="A0A5C2SC75"/>
<feature type="chain" id="PRO_5023116725" evidence="1">
    <location>
        <begin position="24"/>
        <end position="161"/>
    </location>
</feature>
<organism evidence="2 3">
    <name type="scientific">Lentinus tigrinus ALCF2SS1-6</name>
    <dbReference type="NCBI Taxonomy" id="1328759"/>
    <lineage>
        <taxon>Eukaryota</taxon>
        <taxon>Fungi</taxon>
        <taxon>Dikarya</taxon>
        <taxon>Basidiomycota</taxon>
        <taxon>Agaricomycotina</taxon>
        <taxon>Agaricomycetes</taxon>
        <taxon>Polyporales</taxon>
        <taxon>Polyporaceae</taxon>
        <taxon>Lentinus</taxon>
    </lineage>
</organism>
<sequence>MMFLGPLRLLAAIISVYSTVAEGRHTLSRASDFTPEPANGSTIIPGSSFPFSYQPADSCHGCFSPISVYLSASPPTAADITSSGELADGTFVAFFGDFDIPNCGFPLPGGNPPPPPSELSTPTLDVADGTALYFSVVETFLQYPPIGQTEFGLYTIAVIYG</sequence>
<dbReference type="EMBL" id="ML122264">
    <property type="protein sequence ID" value="RPD60754.1"/>
    <property type="molecule type" value="Genomic_DNA"/>
</dbReference>
<protein>
    <submittedName>
        <fullName evidence="2">Uncharacterized protein</fullName>
    </submittedName>
</protein>
<evidence type="ECO:0000256" key="1">
    <source>
        <dbReference type="SAM" id="SignalP"/>
    </source>
</evidence>
<gene>
    <name evidence="2" type="ORF">L227DRAFT_82457</name>
</gene>
<evidence type="ECO:0000313" key="3">
    <source>
        <dbReference type="Proteomes" id="UP000313359"/>
    </source>
</evidence>
<evidence type="ECO:0000313" key="2">
    <source>
        <dbReference type="EMBL" id="RPD60754.1"/>
    </source>
</evidence>
<feature type="signal peptide" evidence="1">
    <location>
        <begin position="1"/>
        <end position="23"/>
    </location>
</feature>
<dbReference type="OrthoDB" id="2749899at2759"/>
<dbReference type="Proteomes" id="UP000313359">
    <property type="component" value="Unassembled WGS sequence"/>
</dbReference>
<keyword evidence="1" id="KW-0732">Signal</keyword>
<keyword evidence="3" id="KW-1185">Reference proteome</keyword>
<proteinExistence type="predicted"/>